<protein>
    <submittedName>
        <fullName evidence="11">Fur family transcriptional regulator</fullName>
    </submittedName>
</protein>
<dbReference type="SUPFAM" id="SSF46785">
    <property type="entry name" value="Winged helix' DNA-binding domain"/>
    <property type="match status" value="1"/>
</dbReference>
<gene>
    <name evidence="11" type="ORF">QQX09_11500</name>
</gene>
<keyword evidence="8" id="KW-0805">Transcription regulation</keyword>
<dbReference type="PANTHER" id="PTHR33202">
    <property type="entry name" value="ZINC UPTAKE REGULATION PROTEIN"/>
    <property type="match status" value="1"/>
</dbReference>
<keyword evidence="7" id="KW-0862">Zinc</keyword>
<dbReference type="Pfam" id="PF01475">
    <property type="entry name" value="FUR"/>
    <property type="match status" value="1"/>
</dbReference>
<evidence type="ECO:0000313" key="11">
    <source>
        <dbReference type="EMBL" id="MDN4476479.1"/>
    </source>
</evidence>
<dbReference type="Proteomes" id="UP001172728">
    <property type="component" value="Unassembled WGS sequence"/>
</dbReference>
<dbReference type="InterPro" id="IPR043135">
    <property type="entry name" value="Fur_C"/>
</dbReference>
<evidence type="ECO:0000256" key="8">
    <source>
        <dbReference type="ARBA" id="ARBA00023015"/>
    </source>
</evidence>
<comment type="similarity">
    <text evidence="2">Belongs to the Fur family.</text>
</comment>
<dbReference type="Gene3D" id="1.10.10.10">
    <property type="entry name" value="Winged helix-like DNA-binding domain superfamily/Winged helix DNA-binding domain"/>
    <property type="match status" value="1"/>
</dbReference>
<evidence type="ECO:0000256" key="10">
    <source>
        <dbReference type="ARBA" id="ARBA00023163"/>
    </source>
</evidence>
<dbReference type="InterPro" id="IPR002481">
    <property type="entry name" value="FUR"/>
</dbReference>
<dbReference type="RefSeq" id="WP_301134822.1">
    <property type="nucleotide sequence ID" value="NZ_JAUHPW010000009.1"/>
</dbReference>
<evidence type="ECO:0000256" key="9">
    <source>
        <dbReference type="ARBA" id="ARBA00023125"/>
    </source>
</evidence>
<keyword evidence="9" id="KW-0238">DNA-binding</keyword>
<reference evidence="11" key="1">
    <citation type="submission" date="2023-06" db="EMBL/GenBank/DDBJ databases">
        <title>Sysu t00192.</title>
        <authorList>
            <person name="Gao L."/>
            <person name="Fang B.-Z."/>
            <person name="Li W.-J."/>
        </authorList>
    </citation>
    <scope>NUCLEOTIDE SEQUENCE</scope>
    <source>
        <strain evidence="11">SYSU T00192</strain>
    </source>
</reference>
<evidence type="ECO:0000256" key="4">
    <source>
        <dbReference type="ARBA" id="ARBA00022490"/>
    </source>
</evidence>
<name>A0ABT8GCT5_9MICO</name>
<comment type="caution">
    <text evidence="11">The sequence shown here is derived from an EMBL/GenBank/DDBJ whole genome shotgun (WGS) entry which is preliminary data.</text>
</comment>
<dbReference type="Gene3D" id="3.30.1490.190">
    <property type="match status" value="1"/>
</dbReference>
<evidence type="ECO:0000256" key="1">
    <source>
        <dbReference type="ARBA" id="ARBA00004496"/>
    </source>
</evidence>
<dbReference type="InterPro" id="IPR036388">
    <property type="entry name" value="WH-like_DNA-bd_sf"/>
</dbReference>
<dbReference type="PANTHER" id="PTHR33202:SF2">
    <property type="entry name" value="FERRIC UPTAKE REGULATION PROTEIN"/>
    <property type="match status" value="1"/>
</dbReference>
<evidence type="ECO:0000256" key="3">
    <source>
        <dbReference type="ARBA" id="ARBA00011738"/>
    </source>
</evidence>
<dbReference type="InterPro" id="IPR036390">
    <property type="entry name" value="WH_DNA-bd_sf"/>
</dbReference>
<dbReference type="CDD" id="cd07153">
    <property type="entry name" value="Fur_like"/>
    <property type="match status" value="1"/>
</dbReference>
<comment type="subunit">
    <text evidence="3">Homodimer.</text>
</comment>
<evidence type="ECO:0000256" key="5">
    <source>
        <dbReference type="ARBA" id="ARBA00022491"/>
    </source>
</evidence>
<keyword evidence="12" id="KW-1185">Reference proteome</keyword>
<proteinExistence type="inferred from homology"/>
<comment type="subcellular location">
    <subcellularLocation>
        <location evidence="1">Cytoplasm</location>
    </subcellularLocation>
</comment>
<evidence type="ECO:0000256" key="2">
    <source>
        <dbReference type="ARBA" id="ARBA00007957"/>
    </source>
</evidence>
<keyword evidence="10" id="KW-0804">Transcription</keyword>
<accession>A0ABT8GCT5</accession>
<keyword evidence="6" id="KW-0479">Metal-binding</keyword>
<keyword evidence="4" id="KW-0963">Cytoplasm</keyword>
<keyword evidence="5" id="KW-0678">Repressor</keyword>
<organism evidence="11 12">
    <name type="scientific">Demequina litoralis</name>
    <dbReference type="NCBI Taxonomy" id="3051660"/>
    <lineage>
        <taxon>Bacteria</taxon>
        <taxon>Bacillati</taxon>
        <taxon>Actinomycetota</taxon>
        <taxon>Actinomycetes</taxon>
        <taxon>Micrococcales</taxon>
        <taxon>Demequinaceae</taxon>
        <taxon>Demequina</taxon>
    </lineage>
</organism>
<dbReference type="EMBL" id="JAUHPW010000009">
    <property type="protein sequence ID" value="MDN4476479.1"/>
    <property type="molecule type" value="Genomic_DNA"/>
</dbReference>
<sequence length="137" mass="15195">MNAPTPAPRMTRQRREILDALDTRDFRSAQSWHERLRAEGSTIGLATVYRGLQALADQGEVDAVVSESGETLYRRCEAGEEHHHHLRCRSCGKAVEIDVPEFEDFAHRIGDAHGYGDIRHTIELTGVCPECAAAGRG</sequence>
<evidence type="ECO:0000256" key="7">
    <source>
        <dbReference type="ARBA" id="ARBA00022833"/>
    </source>
</evidence>
<evidence type="ECO:0000256" key="6">
    <source>
        <dbReference type="ARBA" id="ARBA00022723"/>
    </source>
</evidence>
<evidence type="ECO:0000313" key="12">
    <source>
        <dbReference type="Proteomes" id="UP001172728"/>
    </source>
</evidence>